<evidence type="ECO:0000313" key="1">
    <source>
        <dbReference type="EMBL" id="CAF1935291.1"/>
    </source>
</evidence>
<gene>
    <name evidence="4" type="ORF">OVN521_LOCUS25749</name>
    <name evidence="3" type="ORF">UXM345_LOCUS26273</name>
    <name evidence="1" type="ORF">WKI299_LOCUS1361</name>
    <name evidence="2" type="ORF">XDN619_LOCUS21339</name>
</gene>
<organism evidence="1 5">
    <name type="scientific">Rotaria magnacalcarata</name>
    <dbReference type="NCBI Taxonomy" id="392030"/>
    <lineage>
        <taxon>Eukaryota</taxon>
        <taxon>Metazoa</taxon>
        <taxon>Spiralia</taxon>
        <taxon>Gnathifera</taxon>
        <taxon>Rotifera</taxon>
        <taxon>Eurotatoria</taxon>
        <taxon>Bdelloidea</taxon>
        <taxon>Philodinida</taxon>
        <taxon>Philodinidae</taxon>
        <taxon>Rotaria</taxon>
    </lineage>
</organism>
<evidence type="ECO:0000313" key="3">
    <source>
        <dbReference type="EMBL" id="CAF4170897.1"/>
    </source>
</evidence>
<evidence type="ECO:0000313" key="4">
    <source>
        <dbReference type="EMBL" id="CAF4189394.1"/>
    </source>
</evidence>
<comment type="caution">
    <text evidence="1">The sequence shown here is derived from an EMBL/GenBank/DDBJ whole genome shotgun (WGS) entry which is preliminary data.</text>
</comment>
<evidence type="ECO:0000313" key="2">
    <source>
        <dbReference type="EMBL" id="CAF2114053.1"/>
    </source>
</evidence>
<dbReference type="EMBL" id="CAJOBF010005319">
    <property type="protein sequence ID" value="CAF4170897.1"/>
    <property type="molecule type" value="Genomic_DNA"/>
</dbReference>
<dbReference type="AlphaFoldDB" id="A0A816LIE4"/>
<evidence type="ECO:0000313" key="6">
    <source>
        <dbReference type="Proteomes" id="UP000663866"/>
    </source>
</evidence>
<dbReference type="Proteomes" id="UP000663842">
    <property type="component" value="Unassembled WGS sequence"/>
</dbReference>
<dbReference type="EMBL" id="CAJOBG010006516">
    <property type="protein sequence ID" value="CAF4189394.1"/>
    <property type="molecule type" value="Genomic_DNA"/>
</dbReference>
<dbReference type="Proteomes" id="UP000663856">
    <property type="component" value="Unassembled WGS sequence"/>
</dbReference>
<keyword evidence="6" id="KW-1185">Reference proteome</keyword>
<dbReference type="EMBL" id="CAJNRG010009471">
    <property type="protein sequence ID" value="CAF2114053.1"/>
    <property type="molecule type" value="Genomic_DNA"/>
</dbReference>
<dbReference type="Proteomes" id="UP000663887">
    <property type="component" value="Unassembled WGS sequence"/>
</dbReference>
<proteinExistence type="predicted"/>
<dbReference type="EMBL" id="CAJNRF010000073">
    <property type="protein sequence ID" value="CAF1935291.1"/>
    <property type="molecule type" value="Genomic_DNA"/>
</dbReference>
<accession>A0A816LIE4</accession>
<dbReference type="Proteomes" id="UP000663866">
    <property type="component" value="Unassembled WGS sequence"/>
</dbReference>
<name>A0A816LIE4_9BILA</name>
<evidence type="ECO:0000313" key="5">
    <source>
        <dbReference type="Proteomes" id="UP000663856"/>
    </source>
</evidence>
<sequence length="176" mass="20744">MPDLFYDDNKLVMLLRRFRQLNVHYNISVDGRTIVILCSRSNLSRENIIQILRDEEIPFHLEDADDTIIIQVVTLLGRKISDDTPFPKHLVEATRLVRYWKHINNKCFRMHECNLHNPELETMTLQEQIRNMIESTGFDSNDAINEIIAYENIPPLCNIQEAEEVVDWVRRNLLLG</sequence>
<protein>
    <submittedName>
        <fullName evidence="1">Uncharacterized protein</fullName>
    </submittedName>
</protein>
<reference evidence="1" key="1">
    <citation type="submission" date="2021-02" db="EMBL/GenBank/DDBJ databases">
        <authorList>
            <person name="Nowell W R."/>
        </authorList>
    </citation>
    <scope>NUCLEOTIDE SEQUENCE</scope>
</reference>